<accession>A0A0R2D611</accession>
<dbReference type="GO" id="GO:0046872">
    <property type="term" value="F:metal ion binding"/>
    <property type="evidence" value="ECO:0007669"/>
    <property type="project" value="UniProtKB-KW"/>
</dbReference>
<proteinExistence type="predicted"/>
<keyword evidence="5" id="KW-0808">Transferase</keyword>
<feature type="binding site" evidence="1">
    <location>
        <position position="20"/>
    </location>
    <ligand>
        <name>Zn(2+)</name>
        <dbReference type="ChEBI" id="CHEBI:29105"/>
    </ligand>
</feature>
<keyword evidence="1" id="KW-0862">Zinc</keyword>
<dbReference type="Gene3D" id="3.40.50.150">
    <property type="entry name" value="Vaccinia Virus protein VP39"/>
    <property type="match status" value="1"/>
</dbReference>
<dbReference type="Pfam" id="PF13847">
    <property type="entry name" value="Methyltransf_31"/>
    <property type="match status" value="1"/>
</dbReference>
<evidence type="ECO:0000256" key="2">
    <source>
        <dbReference type="PIRSR" id="PIRSR018249-2"/>
    </source>
</evidence>
<name>A0A0R2D611_9LACO</name>
<feature type="binding site" evidence="2">
    <location>
        <position position="195"/>
    </location>
    <ligand>
        <name>S-adenosyl-L-methionine</name>
        <dbReference type="ChEBI" id="CHEBI:59789"/>
    </ligand>
</feature>
<keyword evidence="6" id="KW-1185">Reference proteome</keyword>
<feature type="domain" description="Methyltransferase" evidence="3">
    <location>
        <begin position="97"/>
        <end position="208"/>
    </location>
</feature>
<feature type="binding site" evidence="2">
    <location>
        <position position="80"/>
    </location>
    <ligand>
        <name>S-adenosyl-L-methionine</name>
        <dbReference type="ChEBI" id="CHEBI:59789"/>
    </ligand>
</feature>
<comment type="caution">
    <text evidence="5">The sequence shown here is derived from an EMBL/GenBank/DDBJ whole genome shotgun (WGS) entry which is preliminary data.</text>
</comment>
<dbReference type="PATRIC" id="fig|1423725.3.peg.1331"/>
<dbReference type="Pfam" id="PF21302">
    <property type="entry name" value="Zn_ribbon_RlmA"/>
    <property type="match status" value="1"/>
</dbReference>
<organism evidence="5 6">
    <name type="scientific">Liquorilactobacillus aquaticus DSM 21051</name>
    <dbReference type="NCBI Taxonomy" id="1423725"/>
    <lineage>
        <taxon>Bacteria</taxon>
        <taxon>Bacillati</taxon>
        <taxon>Bacillota</taxon>
        <taxon>Bacilli</taxon>
        <taxon>Lactobacillales</taxon>
        <taxon>Lactobacillaceae</taxon>
        <taxon>Liquorilactobacillus</taxon>
    </lineage>
</organism>
<dbReference type="CDD" id="cd02440">
    <property type="entry name" value="AdoMet_MTases"/>
    <property type="match status" value="1"/>
</dbReference>
<dbReference type="InterPro" id="IPR029063">
    <property type="entry name" value="SAM-dependent_MTases_sf"/>
</dbReference>
<evidence type="ECO:0000313" key="6">
    <source>
        <dbReference type="Proteomes" id="UP000051015"/>
    </source>
</evidence>
<evidence type="ECO:0000256" key="1">
    <source>
        <dbReference type="PIRSR" id="PIRSR018249-1"/>
    </source>
</evidence>
<dbReference type="InterPro" id="IPR016718">
    <property type="entry name" value="rRNA_m1G-MeTrfase_A_prd"/>
</dbReference>
<dbReference type="Proteomes" id="UP000051015">
    <property type="component" value="Unassembled WGS sequence"/>
</dbReference>
<evidence type="ECO:0000259" key="3">
    <source>
        <dbReference type="Pfam" id="PF13847"/>
    </source>
</evidence>
<feature type="binding site" evidence="2">
    <location>
        <begin position="106"/>
        <end position="107"/>
    </location>
    <ligand>
        <name>S-adenosyl-L-methionine</name>
        <dbReference type="ChEBI" id="CHEBI:59789"/>
    </ligand>
</feature>
<feature type="binding site" evidence="1">
    <location>
        <position position="37"/>
    </location>
    <ligand>
        <name>Zn(2+)</name>
        <dbReference type="ChEBI" id="CHEBI:29105"/>
    </ligand>
</feature>
<keyword evidence="1" id="KW-0479">Metal-binding</keyword>
<dbReference type="PIRSF" id="PIRSF018249">
    <property type="entry name" value="MyrA_prd"/>
    <property type="match status" value="1"/>
</dbReference>
<dbReference type="GO" id="GO:0008168">
    <property type="term" value="F:methyltransferase activity"/>
    <property type="evidence" value="ECO:0007669"/>
    <property type="project" value="UniProtKB-KW"/>
</dbReference>
<keyword evidence="5" id="KW-0489">Methyltransferase</keyword>
<dbReference type="RefSeq" id="WP_057876279.1">
    <property type="nucleotide sequence ID" value="NZ_AYZD01000018.1"/>
</dbReference>
<dbReference type="AlphaFoldDB" id="A0A0R2D611"/>
<dbReference type="EMBL" id="AYZD01000018">
    <property type="protein sequence ID" value="KRM95814.1"/>
    <property type="molecule type" value="Genomic_DNA"/>
</dbReference>
<dbReference type="GO" id="GO:0032259">
    <property type="term" value="P:methylation"/>
    <property type="evidence" value="ECO:0007669"/>
    <property type="project" value="UniProtKB-KW"/>
</dbReference>
<evidence type="ECO:0000259" key="4">
    <source>
        <dbReference type="Pfam" id="PF21302"/>
    </source>
</evidence>
<feature type="binding site" evidence="1">
    <location>
        <position position="41"/>
    </location>
    <ligand>
        <name>Zn(2+)</name>
        <dbReference type="ChEBI" id="CHEBI:29105"/>
    </ligand>
</feature>
<dbReference type="STRING" id="1423725.FC19_GL001293"/>
<dbReference type="OrthoDB" id="5522265at2"/>
<evidence type="ECO:0000313" key="5">
    <source>
        <dbReference type="EMBL" id="KRM95814.1"/>
    </source>
</evidence>
<reference evidence="5 6" key="1">
    <citation type="journal article" date="2015" name="Genome Announc.">
        <title>Expanding the biotechnology potential of lactobacilli through comparative genomics of 213 strains and associated genera.</title>
        <authorList>
            <person name="Sun Z."/>
            <person name="Harris H.M."/>
            <person name="McCann A."/>
            <person name="Guo C."/>
            <person name="Argimon S."/>
            <person name="Zhang W."/>
            <person name="Yang X."/>
            <person name="Jeffery I.B."/>
            <person name="Cooney J.C."/>
            <person name="Kagawa T.F."/>
            <person name="Liu W."/>
            <person name="Song Y."/>
            <person name="Salvetti E."/>
            <person name="Wrobel A."/>
            <person name="Rasinkangas P."/>
            <person name="Parkhill J."/>
            <person name="Rea M.C."/>
            <person name="O'Sullivan O."/>
            <person name="Ritari J."/>
            <person name="Douillard F.P."/>
            <person name="Paul Ross R."/>
            <person name="Yang R."/>
            <person name="Briner A.E."/>
            <person name="Felis G.E."/>
            <person name="de Vos W.M."/>
            <person name="Barrangou R."/>
            <person name="Klaenhammer T.R."/>
            <person name="Caufield P.W."/>
            <person name="Cui Y."/>
            <person name="Zhang H."/>
            <person name="O'Toole P.W."/>
        </authorList>
    </citation>
    <scope>NUCLEOTIDE SEQUENCE [LARGE SCALE GENOMIC DNA]</scope>
    <source>
        <strain evidence="5 6">DSM 21051</strain>
    </source>
</reference>
<dbReference type="InterPro" id="IPR048647">
    <property type="entry name" value="RlmA_N"/>
</dbReference>
<feature type="binding site" evidence="1">
    <location>
        <position position="23"/>
    </location>
    <ligand>
        <name>Zn(2+)</name>
        <dbReference type="ChEBI" id="CHEBI:29105"/>
    </ligand>
</feature>
<dbReference type="SUPFAM" id="SSF53335">
    <property type="entry name" value="S-adenosyl-L-methionine-dependent methyltransferases"/>
    <property type="match status" value="1"/>
</dbReference>
<gene>
    <name evidence="5" type="ORF">FC19_GL001293</name>
</gene>
<keyword evidence="2" id="KW-0949">S-adenosyl-L-methionine</keyword>
<sequence>MKKIERGMAFASRHVDIFKCPVCGEGFEEVMNGSFSCSKGHQFDFSKKGTLYFLRHGVKSDYDDIKMWEARRFVLKAGLFQPIIDEILSLIPEKNYLRIVDVGCGEGSTLKYVEEQRTNREDAYVGFDISKKAINLATRDEGSAFFCIADLAQLPFASKSFDVILDMFSPSAYGEFDRILKSKGLLFKVIPNANYLIELRHMLYEENDPQYSYSNDKVLTLFKRHYPHAKIKKITYEFPLSKTFFESLVYMTPLHWGAAAEKIDAALAKGLNKITIDVLLLIVENN</sequence>
<protein>
    <submittedName>
        <fullName evidence="5">rRNA large subunit methyltransferase A</fullName>
    </submittedName>
</protein>
<dbReference type="InterPro" id="IPR025714">
    <property type="entry name" value="Methyltranfer_dom"/>
</dbReference>
<feature type="domain" description="23S rRNA (guanine(745)-N(1))-methyltransferase N-terminal" evidence="4">
    <location>
        <begin position="18"/>
        <end position="50"/>
    </location>
</feature>